<evidence type="ECO:0000259" key="8">
    <source>
        <dbReference type="Pfam" id="PF00593"/>
    </source>
</evidence>
<evidence type="ECO:0000256" key="7">
    <source>
        <dbReference type="ARBA" id="ARBA00023237"/>
    </source>
</evidence>
<protein>
    <recommendedName>
        <fullName evidence="8">TonB-dependent receptor-like beta-barrel domain-containing protein</fullName>
    </recommendedName>
</protein>
<organism evidence="9 10">
    <name type="scientific">Aliarcobacter butzleri L352</name>
    <dbReference type="NCBI Taxonomy" id="1447260"/>
    <lineage>
        <taxon>Bacteria</taxon>
        <taxon>Pseudomonadati</taxon>
        <taxon>Campylobacterota</taxon>
        <taxon>Epsilonproteobacteria</taxon>
        <taxon>Campylobacterales</taxon>
        <taxon>Arcobacteraceae</taxon>
        <taxon>Aliarcobacter</taxon>
    </lineage>
</organism>
<dbReference type="EMBL" id="JAIT01000026">
    <property type="protein sequence ID" value="KLE05889.1"/>
    <property type="molecule type" value="Genomic_DNA"/>
</dbReference>
<dbReference type="Proteomes" id="UP000035462">
    <property type="component" value="Unassembled WGS sequence"/>
</dbReference>
<dbReference type="GO" id="GO:0009279">
    <property type="term" value="C:cell outer membrane"/>
    <property type="evidence" value="ECO:0007669"/>
    <property type="project" value="UniProtKB-SubCell"/>
</dbReference>
<dbReference type="AlphaFoldDB" id="A0A837JDK3"/>
<feature type="non-terminal residue" evidence="9">
    <location>
        <position position="339"/>
    </location>
</feature>
<evidence type="ECO:0000256" key="5">
    <source>
        <dbReference type="ARBA" id="ARBA00023077"/>
    </source>
</evidence>
<comment type="subcellular location">
    <subcellularLocation>
        <location evidence="1">Cell outer membrane</location>
        <topology evidence="1">Multi-pass membrane protein</topology>
    </subcellularLocation>
</comment>
<gene>
    <name evidence="9" type="ORF">AF77_03310</name>
</gene>
<accession>A0A837JDK3</accession>
<proteinExistence type="predicted"/>
<dbReference type="Pfam" id="PF00593">
    <property type="entry name" value="TonB_dep_Rec_b-barrel"/>
    <property type="match status" value="1"/>
</dbReference>
<comment type="caution">
    <text evidence="9">The sequence shown here is derived from an EMBL/GenBank/DDBJ whole genome shotgun (WGS) entry which is preliminary data.</text>
</comment>
<dbReference type="InterPro" id="IPR036942">
    <property type="entry name" value="Beta-barrel_TonB_sf"/>
</dbReference>
<dbReference type="PANTHER" id="PTHR32552">
    <property type="entry name" value="FERRICHROME IRON RECEPTOR-RELATED"/>
    <property type="match status" value="1"/>
</dbReference>
<evidence type="ECO:0000256" key="1">
    <source>
        <dbReference type="ARBA" id="ARBA00004571"/>
    </source>
</evidence>
<sequence>MDLNYAHRKLIQENMKSIFYVNTYRPNLDVSKSYSSDWTSSDEENDRIMSSLKWNINDIFTLRSSLLYEKSDRKLIATQSIYTRPDGLYNAYNFKYPTQGQESENYSGNMYLDSKFEIFDVNHLLTVGYSENYQKYLMGSYAINSYLVGKTLDEIKNSSLPNAIAPNGLKVPDNKTQYKNVLIGDDIVFDDQWSALVGFNYATVIQTSYSSGVQSSKYDESALTPTLSLMYKPFEDLTTYVTYIESLEAGSVVGDSYSNSGEILDPLVSKQYEVGAKYSINESILLTSALFRIEKANQYSDLATPKPKYVQDGEQIHQGMELTATGKVTDNLTIFGGGT</sequence>
<keyword evidence="6" id="KW-0472">Membrane</keyword>
<evidence type="ECO:0000256" key="4">
    <source>
        <dbReference type="ARBA" id="ARBA00022692"/>
    </source>
</evidence>
<name>A0A837JDK3_9BACT</name>
<dbReference type="RefSeq" id="WP_046994551.1">
    <property type="nucleotide sequence ID" value="NZ_JAIT01000026.1"/>
</dbReference>
<dbReference type="PANTHER" id="PTHR32552:SF82">
    <property type="entry name" value="FCUA PROTEIN"/>
    <property type="match status" value="1"/>
</dbReference>
<evidence type="ECO:0000256" key="3">
    <source>
        <dbReference type="ARBA" id="ARBA00022452"/>
    </source>
</evidence>
<dbReference type="SUPFAM" id="SSF56935">
    <property type="entry name" value="Porins"/>
    <property type="match status" value="1"/>
</dbReference>
<keyword evidence="7" id="KW-0998">Cell outer membrane</keyword>
<dbReference type="InterPro" id="IPR039426">
    <property type="entry name" value="TonB-dep_rcpt-like"/>
</dbReference>
<keyword evidence="5" id="KW-0798">TonB box</keyword>
<reference evidence="9 10" key="1">
    <citation type="submission" date="2014-01" db="EMBL/GenBank/DDBJ databases">
        <title>Development of a Comparative Genomic Fingerprinting Assay for High Resolution Genotyping of Arcobacter butzleri.</title>
        <authorList>
            <person name="Webb A.L."/>
            <person name="Inglis G.D."/>
            <person name="Kruczkiewicz P."/>
            <person name="Selinger L.B."/>
            <person name="Taboada E.N."/>
        </authorList>
    </citation>
    <scope>NUCLEOTIDE SEQUENCE [LARGE SCALE GENOMIC DNA]</scope>
    <source>
        <strain evidence="9 10">L352</strain>
    </source>
</reference>
<dbReference type="Gene3D" id="2.40.170.20">
    <property type="entry name" value="TonB-dependent receptor, beta-barrel domain"/>
    <property type="match status" value="1"/>
</dbReference>
<evidence type="ECO:0000313" key="10">
    <source>
        <dbReference type="Proteomes" id="UP000035462"/>
    </source>
</evidence>
<dbReference type="InterPro" id="IPR000531">
    <property type="entry name" value="Beta-barrel_TonB"/>
</dbReference>
<evidence type="ECO:0000256" key="6">
    <source>
        <dbReference type="ARBA" id="ARBA00023136"/>
    </source>
</evidence>
<evidence type="ECO:0000256" key="2">
    <source>
        <dbReference type="ARBA" id="ARBA00022448"/>
    </source>
</evidence>
<keyword evidence="4" id="KW-0812">Transmembrane</keyword>
<keyword evidence="3" id="KW-1134">Transmembrane beta strand</keyword>
<evidence type="ECO:0000313" key="9">
    <source>
        <dbReference type="EMBL" id="KLE05889.1"/>
    </source>
</evidence>
<dbReference type="GO" id="GO:0015344">
    <property type="term" value="F:siderophore uptake transmembrane transporter activity"/>
    <property type="evidence" value="ECO:0007669"/>
    <property type="project" value="TreeGrafter"/>
</dbReference>
<keyword evidence="2" id="KW-0813">Transport</keyword>
<feature type="domain" description="TonB-dependent receptor-like beta-barrel" evidence="8">
    <location>
        <begin position="31"/>
        <end position="329"/>
    </location>
</feature>